<dbReference type="SMART" id="SM00225">
    <property type="entry name" value="BTB"/>
    <property type="match status" value="1"/>
</dbReference>
<dbReference type="OrthoDB" id="5948799at2759"/>
<dbReference type="Proteomes" id="UP000266861">
    <property type="component" value="Unassembled WGS sequence"/>
</dbReference>
<evidence type="ECO:0000313" key="4">
    <source>
        <dbReference type="Proteomes" id="UP000266861"/>
    </source>
</evidence>
<dbReference type="Gene3D" id="3.30.710.10">
    <property type="entry name" value="Potassium Channel Kv1.1, Chain A"/>
    <property type="match status" value="1"/>
</dbReference>
<gene>
    <name evidence="3" type="ORF">Glove_85g83</name>
</gene>
<organism evidence="3 4">
    <name type="scientific">Diversispora epigaea</name>
    <dbReference type="NCBI Taxonomy" id="1348612"/>
    <lineage>
        <taxon>Eukaryota</taxon>
        <taxon>Fungi</taxon>
        <taxon>Fungi incertae sedis</taxon>
        <taxon>Mucoromycota</taxon>
        <taxon>Glomeromycotina</taxon>
        <taxon>Glomeromycetes</taxon>
        <taxon>Diversisporales</taxon>
        <taxon>Diversisporaceae</taxon>
        <taxon>Diversispora</taxon>
    </lineage>
</organism>
<name>A0A397J6W8_9GLOM</name>
<dbReference type="Pfam" id="PF00651">
    <property type="entry name" value="BTB"/>
    <property type="match status" value="1"/>
</dbReference>
<feature type="domain" description="TLDc" evidence="2">
    <location>
        <begin position="302"/>
        <end position="494"/>
    </location>
</feature>
<dbReference type="PROSITE" id="PS51886">
    <property type="entry name" value="TLDC"/>
    <property type="match status" value="1"/>
</dbReference>
<dbReference type="PROSITE" id="PS50097">
    <property type="entry name" value="BTB"/>
    <property type="match status" value="1"/>
</dbReference>
<dbReference type="InterPro" id="IPR006571">
    <property type="entry name" value="TLDc_dom"/>
</dbReference>
<evidence type="ECO:0000259" key="1">
    <source>
        <dbReference type="PROSITE" id="PS50097"/>
    </source>
</evidence>
<dbReference type="EMBL" id="PQFF01000081">
    <property type="protein sequence ID" value="RHZ84095.1"/>
    <property type="molecule type" value="Genomic_DNA"/>
</dbReference>
<accession>A0A397J6W8</accession>
<evidence type="ECO:0000313" key="3">
    <source>
        <dbReference type="EMBL" id="RHZ84095.1"/>
    </source>
</evidence>
<reference evidence="3 4" key="1">
    <citation type="submission" date="2018-08" db="EMBL/GenBank/DDBJ databases">
        <title>Genome and evolution of the arbuscular mycorrhizal fungus Diversispora epigaea (formerly Glomus versiforme) and its bacterial endosymbionts.</title>
        <authorList>
            <person name="Sun X."/>
            <person name="Fei Z."/>
            <person name="Harrison M."/>
        </authorList>
    </citation>
    <scope>NUCLEOTIDE SEQUENCE [LARGE SCALE GENOMIC DNA]</scope>
    <source>
        <strain evidence="3 4">IT104</strain>
    </source>
</reference>
<dbReference type="InterPro" id="IPR051481">
    <property type="entry name" value="BTB-POZ/Galectin-3-binding"/>
</dbReference>
<dbReference type="SUPFAM" id="SSF54695">
    <property type="entry name" value="POZ domain"/>
    <property type="match status" value="1"/>
</dbReference>
<dbReference type="InterPro" id="IPR011705">
    <property type="entry name" value="BACK"/>
</dbReference>
<dbReference type="Pfam" id="PF07707">
    <property type="entry name" value="BACK"/>
    <property type="match status" value="1"/>
</dbReference>
<comment type="caution">
    <text evidence="3">The sequence shown here is derived from an EMBL/GenBank/DDBJ whole genome shotgun (WGS) entry which is preliminary data.</text>
</comment>
<feature type="domain" description="BTB" evidence="1">
    <location>
        <begin position="25"/>
        <end position="99"/>
    </location>
</feature>
<protein>
    <recommendedName>
        <fullName evidence="5">BTB domain-containing protein</fullName>
    </recommendedName>
</protein>
<evidence type="ECO:0000259" key="2">
    <source>
        <dbReference type="PROSITE" id="PS51886"/>
    </source>
</evidence>
<dbReference type="PANTHER" id="PTHR24410">
    <property type="entry name" value="HL07962P-RELATED"/>
    <property type="match status" value="1"/>
</dbReference>
<keyword evidence="4" id="KW-1185">Reference proteome</keyword>
<evidence type="ECO:0008006" key="5">
    <source>
        <dbReference type="Google" id="ProtNLM"/>
    </source>
</evidence>
<dbReference type="Pfam" id="PF07534">
    <property type="entry name" value="TLD"/>
    <property type="match status" value="1"/>
</dbReference>
<dbReference type="InterPro" id="IPR000210">
    <property type="entry name" value="BTB/POZ_dom"/>
</dbReference>
<dbReference type="PANTHER" id="PTHR24410:SF23">
    <property type="entry name" value="BTB DOMAIN-CONTAINING PROTEIN-RELATED"/>
    <property type="match status" value="1"/>
</dbReference>
<dbReference type="Gene3D" id="1.25.40.420">
    <property type="match status" value="1"/>
</dbReference>
<dbReference type="InterPro" id="IPR011333">
    <property type="entry name" value="SKP1/BTB/POZ_sf"/>
</dbReference>
<proteinExistence type="predicted"/>
<dbReference type="CDD" id="cd18186">
    <property type="entry name" value="BTB_POZ_ZBTB_KLHL-like"/>
    <property type="match status" value="1"/>
</dbReference>
<dbReference type="AlphaFoldDB" id="A0A397J6W8"/>
<sequence length="510" mass="58973">MMMRTEFYTGLSQSFFQLLEDTYDYDVTIKVGENQNTQEFHAHSIILSARSPCFKSALSNRQTNDKKDGMILFTKPNVSPPVFTLIIKYIYSGVLDLTNVSGFNIFGLLVASDELILEELFKHVQNYLIEKEAAWLDKNLVKVLPIVSKLVNCKQLQDYCYESICADPEPFFTSKDFPILDKDIFLELIKRDDLEIEEIVLWDHLIKWGISQTPIIKQNDVKKFTDANFRDLKKTLDPFILHIRFHEISAKDFFNKVRPYKKVLPSALYDDVMSFLMAETEPQHRRLPARSSYHYIDLPKSKIIRRKHATILSNQILYKDASSKISKGNKYKFQLLYRGSRDGYDINTFYSKVNGKGQAIAVIKIRNSEKIIGGFNASGWNHKNYKNYNNNNNNHRCKNKSKLIGYSNIKPTYSDTDNNRNHFIFSFGENYKLKMGKFVSGIGMSYDNNFINFGNGDLIFDGRNGSCNQSSYDQSILDVDSSFVAEEMEVFKVIDLSEQSEFTDDDDDDL</sequence>